<keyword evidence="2" id="KW-0227">DNA damage</keyword>
<dbReference type="CDD" id="cd17724">
    <property type="entry name" value="BRCT_p53bp1_rpt2"/>
    <property type="match status" value="1"/>
</dbReference>
<dbReference type="InterPro" id="IPR002999">
    <property type="entry name" value="Tudor"/>
</dbReference>
<accession>A0A1W0WLS9</accession>
<feature type="compositionally biased region" description="Basic residues" evidence="4">
    <location>
        <begin position="174"/>
        <end position="186"/>
    </location>
</feature>
<dbReference type="GO" id="GO:0005634">
    <property type="term" value="C:nucleus"/>
    <property type="evidence" value="ECO:0007669"/>
    <property type="project" value="UniProtKB-SubCell"/>
</dbReference>
<evidence type="ECO:0000256" key="4">
    <source>
        <dbReference type="SAM" id="MobiDB-lite"/>
    </source>
</evidence>
<sequence>MLPPIAPKKTSAHPRFVLAKYHADKCYYPAIILQKQSTTKSGHRLLKHVDATEGVVVPNGEIFEVTDVLKIGRKVLVKTTPVHYEDGVIIRVMDEGVDRQSRYVVRLDYDGGEKVVEVDKLGLTEEEFRKGAHEFQPLECVSNDSDFDDHEPSTSEESSSESDSRSDNYSPRMKERKRRQKRRVSARVRAIKEQKKSVESDAIMLLDPISQAAIDDMAIVYCVGECTFHRGEEVFKQWDDTHWYSAKVTGSEHDKIRVQWCEGGNVELVDGDSLLRAREVLQSGMAVHIVISGQTFYQQVAFVEYKGHGGRHVMKNEFGDLIWKTFAAMRCVVEDQKLRKPPVTKPTVAQKRAPVALKNLPSEPVAQKRERAIDSSDTNSPDREPQTPLRRVKSFKLRLAALPAKPIPKPVSIEISPKMLENFAFIITSGQSDDTTFDRYNIVKTLQRLGGTVYRSFVDMEKSARKENRFLLAPTYCRTKKFFQGLASDVPCVSHKWIEGMATKGKKLDFSPYRLPAGKSLMTSKILPWTPRRTLLDDWVVGVYGSDRFWDEWSVTLVAGRAKPIHLHEQNTNGNTIGQLNIIIVENVATQQLVDISLAKCVQMVTLEWLFQTLIYGHIKSETYWPYMHPSGLVGDVSMSA</sequence>
<dbReference type="Gene3D" id="3.40.50.10190">
    <property type="entry name" value="BRCT domain"/>
    <property type="match status" value="2"/>
</dbReference>
<dbReference type="AlphaFoldDB" id="A0A1W0WLS9"/>
<evidence type="ECO:0000256" key="1">
    <source>
        <dbReference type="ARBA" id="ARBA00004123"/>
    </source>
</evidence>
<dbReference type="SMART" id="SM00333">
    <property type="entry name" value="TUDOR"/>
    <property type="match status" value="2"/>
</dbReference>
<keyword evidence="3" id="KW-0539">Nucleus</keyword>
<dbReference type="GO" id="GO:0045944">
    <property type="term" value="P:positive regulation of transcription by RNA polymerase II"/>
    <property type="evidence" value="ECO:0007669"/>
    <property type="project" value="TreeGrafter"/>
</dbReference>
<dbReference type="InterPro" id="IPR047250">
    <property type="entry name" value="BRCT_p53bp1-like_rpt2"/>
</dbReference>
<comment type="subcellular location">
    <subcellularLocation>
        <location evidence="1">Nucleus</location>
    </subcellularLocation>
</comment>
<dbReference type="SUPFAM" id="SSF63748">
    <property type="entry name" value="Tudor/PWWP/MBT"/>
    <property type="match status" value="1"/>
</dbReference>
<proteinExistence type="predicted"/>
<dbReference type="SUPFAM" id="SSF52113">
    <property type="entry name" value="BRCT domain"/>
    <property type="match status" value="2"/>
</dbReference>
<reference evidence="7" key="1">
    <citation type="submission" date="2017-01" db="EMBL/GenBank/DDBJ databases">
        <title>Comparative genomics of anhydrobiosis in the tardigrade Hypsibius dujardini.</title>
        <authorList>
            <person name="Yoshida Y."/>
            <person name="Koutsovoulos G."/>
            <person name="Laetsch D."/>
            <person name="Stevens L."/>
            <person name="Kumar S."/>
            <person name="Horikawa D."/>
            <person name="Ishino K."/>
            <person name="Komine S."/>
            <person name="Tomita M."/>
            <person name="Blaxter M."/>
            <person name="Arakawa K."/>
        </authorList>
    </citation>
    <scope>NUCLEOTIDE SEQUENCE [LARGE SCALE GENOMIC DNA]</scope>
    <source>
        <strain evidence="7">Z151</strain>
    </source>
</reference>
<dbReference type="CDD" id="cd17745">
    <property type="entry name" value="BRCT_p53bp1_rpt1"/>
    <property type="match status" value="1"/>
</dbReference>
<dbReference type="InterPro" id="IPR001357">
    <property type="entry name" value="BRCT_dom"/>
</dbReference>
<organism evidence="6 7">
    <name type="scientific">Hypsibius exemplaris</name>
    <name type="common">Freshwater tardigrade</name>
    <dbReference type="NCBI Taxonomy" id="2072580"/>
    <lineage>
        <taxon>Eukaryota</taxon>
        <taxon>Metazoa</taxon>
        <taxon>Ecdysozoa</taxon>
        <taxon>Tardigrada</taxon>
        <taxon>Eutardigrada</taxon>
        <taxon>Parachela</taxon>
        <taxon>Hypsibioidea</taxon>
        <taxon>Hypsibiidae</taxon>
        <taxon>Hypsibius</taxon>
    </lineage>
</organism>
<keyword evidence="7" id="KW-1185">Reference proteome</keyword>
<name>A0A1W0WLS9_HYPEX</name>
<dbReference type="PANTHER" id="PTHR15321">
    <property type="entry name" value="TUMOR SUPPRESSOR P53-BINDING PROTEIN 1"/>
    <property type="match status" value="1"/>
</dbReference>
<evidence type="ECO:0000256" key="3">
    <source>
        <dbReference type="ARBA" id="ARBA00023242"/>
    </source>
</evidence>
<dbReference type="InterPro" id="IPR047252">
    <property type="entry name" value="TP53BP1-like"/>
</dbReference>
<feature type="region of interest" description="Disordered" evidence="4">
    <location>
        <begin position="366"/>
        <end position="389"/>
    </location>
</feature>
<feature type="compositionally biased region" description="Basic and acidic residues" evidence="4">
    <location>
        <begin position="366"/>
        <end position="385"/>
    </location>
</feature>
<dbReference type="PROSITE" id="PS50172">
    <property type="entry name" value="BRCT"/>
    <property type="match status" value="1"/>
</dbReference>
<dbReference type="GO" id="GO:0042393">
    <property type="term" value="F:histone binding"/>
    <property type="evidence" value="ECO:0007669"/>
    <property type="project" value="TreeGrafter"/>
</dbReference>
<dbReference type="InterPro" id="IPR036420">
    <property type="entry name" value="BRCT_dom_sf"/>
</dbReference>
<dbReference type="PANTHER" id="PTHR15321:SF3">
    <property type="entry name" value="TP53-BINDING PROTEIN 1"/>
    <property type="match status" value="1"/>
</dbReference>
<feature type="region of interest" description="Disordered" evidence="4">
    <location>
        <begin position="140"/>
        <end position="192"/>
    </location>
</feature>
<dbReference type="Pfam" id="PF18428">
    <property type="entry name" value="BRCT_3"/>
    <property type="match status" value="1"/>
</dbReference>
<dbReference type="OrthoDB" id="129353at2759"/>
<evidence type="ECO:0000313" key="6">
    <source>
        <dbReference type="EMBL" id="OQV16154.1"/>
    </source>
</evidence>
<evidence type="ECO:0000256" key="2">
    <source>
        <dbReference type="ARBA" id="ARBA00022763"/>
    </source>
</evidence>
<protein>
    <recommendedName>
        <fullName evidence="5">BRCT domain-containing protein</fullName>
    </recommendedName>
</protein>
<evidence type="ECO:0000259" key="5">
    <source>
        <dbReference type="PROSITE" id="PS50172"/>
    </source>
</evidence>
<gene>
    <name evidence="6" type="ORF">BV898_09638</name>
</gene>
<evidence type="ECO:0000313" key="7">
    <source>
        <dbReference type="Proteomes" id="UP000192578"/>
    </source>
</evidence>
<dbReference type="Proteomes" id="UP000192578">
    <property type="component" value="Unassembled WGS sequence"/>
</dbReference>
<feature type="domain" description="BRCT" evidence="5">
    <location>
        <begin position="415"/>
        <end position="515"/>
    </location>
</feature>
<dbReference type="GO" id="GO:0000077">
    <property type="term" value="P:DNA damage checkpoint signaling"/>
    <property type="evidence" value="ECO:0007669"/>
    <property type="project" value="TreeGrafter"/>
</dbReference>
<dbReference type="EMBL" id="MTYJ01000077">
    <property type="protein sequence ID" value="OQV16154.1"/>
    <property type="molecule type" value="Genomic_DNA"/>
</dbReference>
<comment type="caution">
    <text evidence="6">The sequence shown here is derived from an EMBL/GenBank/DDBJ whole genome shotgun (WGS) entry which is preliminary data.</text>
</comment>
<dbReference type="InterPro" id="IPR047249">
    <property type="entry name" value="BRCT_p53bp1-like_rpt1"/>
</dbReference>